<gene>
    <name evidence="1" type="ORF">KIN20_037073</name>
</gene>
<keyword evidence="2" id="KW-1185">Reference proteome</keyword>
<name>A0AAD5WLS9_PARTN</name>
<proteinExistence type="predicted"/>
<comment type="caution">
    <text evidence="1">The sequence shown here is derived from an EMBL/GenBank/DDBJ whole genome shotgun (WGS) entry which is preliminary data.</text>
</comment>
<dbReference type="EMBL" id="JAHQIW010007456">
    <property type="protein sequence ID" value="KAJ1374390.1"/>
    <property type="molecule type" value="Genomic_DNA"/>
</dbReference>
<dbReference type="Proteomes" id="UP001196413">
    <property type="component" value="Unassembled WGS sequence"/>
</dbReference>
<protein>
    <submittedName>
        <fullName evidence="1">Uncharacterized protein</fullName>
    </submittedName>
</protein>
<sequence>MRRDTVARRRRLRYSESCEPDFRSQSMHYGKVQETITSQWQNNLLSSNAANIQNKIVQPFNLSVPQPTAAQNFFAPPNTAFMHSMPTVTSSSIHYNTQTPMMMSSTVEGTVFSAIDLERQSSSSEVNDQLDFPWQSRTTISECDVFDGQMLVGPPDATSNVMKHDSEEKIISLSGYDTKGHQNEHCQSAIENLVDEELFGTDIFRDHQLEFETDIFHDYQLELW</sequence>
<organism evidence="1 2">
    <name type="scientific">Parelaphostrongylus tenuis</name>
    <name type="common">Meningeal worm</name>
    <dbReference type="NCBI Taxonomy" id="148309"/>
    <lineage>
        <taxon>Eukaryota</taxon>
        <taxon>Metazoa</taxon>
        <taxon>Ecdysozoa</taxon>
        <taxon>Nematoda</taxon>
        <taxon>Chromadorea</taxon>
        <taxon>Rhabditida</taxon>
        <taxon>Rhabditina</taxon>
        <taxon>Rhabditomorpha</taxon>
        <taxon>Strongyloidea</taxon>
        <taxon>Metastrongylidae</taxon>
        <taxon>Parelaphostrongylus</taxon>
    </lineage>
</organism>
<evidence type="ECO:0000313" key="1">
    <source>
        <dbReference type="EMBL" id="KAJ1374390.1"/>
    </source>
</evidence>
<dbReference type="AlphaFoldDB" id="A0AAD5WLS9"/>
<reference evidence="1" key="1">
    <citation type="submission" date="2021-06" db="EMBL/GenBank/DDBJ databases">
        <title>Parelaphostrongylus tenuis whole genome reference sequence.</title>
        <authorList>
            <person name="Garwood T.J."/>
            <person name="Larsen P.A."/>
            <person name="Fountain-Jones N.M."/>
            <person name="Garbe J.R."/>
            <person name="Macchietto M.G."/>
            <person name="Kania S.A."/>
            <person name="Gerhold R.W."/>
            <person name="Richards J.E."/>
            <person name="Wolf T.M."/>
        </authorList>
    </citation>
    <scope>NUCLEOTIDE SEQUENCE</scope>
    <source>
        <strain evidence="1">MNPRO001-30</strain>
        <tissue evidence="1">Meninges</tissue>
    </source>
</reference>
<evidence type="ECO:0000313" key="2">
    <source>
        <dbReference type="Proteomes" id="UP001196413"/>
    </source>
</evidence>
<accession>A0AAD5WLS9</accession>